<evidence type="ECO:0000256" key="6">
    <source>
        <dbReference type="ARBA" id="ARBA00022908"/>
    </source>
</evidence>
<dbReference type="Gene3D" id="3.30.420.10">
    <property type="entry name" value="Ribonuclease H-like superfamily/Ribonuclease H"/>
    <property type="match status" value="1"/>
</dbReference>
<keyword evidence="2" id="KW-0479">Metal-binding</keyword>
<name>A0A392UTT9_9FABA</name>
<accession>A0A392UTT9</accession>
<dbReference type="InterPro" id="IPR036397">
    <property type="entry name" value="RNaseH_sf"/>
</dbReference>
<evidence type="ECO:0000256" key="4">
    <source>
        <dbReference type="ARBA" id="ARBA00022801"/>
    </source>
</evidence>
<dbReference type="SUPFAM" id="SSF53098">
    <property type="entry name" value="Ribonuclease H-like"/>
    <property type="match status" value="1"/>
</dbReference>
<dbReference type="EMBL" id="LXQA010952940">
    <property type="protein sequence ID" value="MCI78542.1"/>
    <property type="molecule type" value="Genomic_DNA"/>
</dbReference>
<keyword evidence="9" id="KW-0233">DNA recombination</keyword>
<dbReference type="GO" id="GO:0006310">
    <property type="term" value="P:DNA recombination"/>
    <property type="evidence" value="ECO:0007669"/>
    <property type="project" value="UniProtKB-KW"/>
</dbReference>
<keyword evidence="4" id="KW-0378">Hydrolase</keyword>
<keyword evidence="6" id="KW-0229">DNA integration</keyword>
<dbReference type="InterPro" id="IPR012337">
    <property type="entry name" value="RNaseH-like_sf"/>
</dbReference>
<reference evidence="11 12" key="1">
    <citation type="journal article" date="2018" name="Front. Plant Sci.">
        <title>Red Clover (Trifolium pratense) and Zigzag Clover (T. medium) - A Picture of Genomic Similarities and Differences.</title>
        <authorList>
            <person name="Dluhosova J."/>
            <person name="Istvanek J."/>
            <person name="Nedelnik J."/>
            <person name="Repkova J."/>
        </authorList>
    </citation>
    <scope>NUCLEOTIDE SEQUENCE [LARGE SCALE GENOMIC DNA]</scope>
    <source>
        <strain evidence="12">cv. 10/8</strain>
        <tissue evidence="11">Leaf</tissue>
    </source>
</reference>
<dbReference type="GO" id="GO:0003964">
    <property type="term" value="F:RNA-directed DNA polymerase activity"/>
    <property type="evidence" value="ECO:0007669"/>
    <property type="project" value="UniProtKB-KW"/>
</dbReference>
<dbReference type="Proteomes" id="UP000265520">
    <property type="component" value="Unassembled WGS sequence"/>
</dbReference>
<keyword evidence="7" id="KW-0695">RNA-directed DNA polymerase</keyword>
<keyword evidence="8" id="KW-0808">Transferase</keyword>
<dbReference type="GO" id="GO:0003887">
    <property type="term" value="F:DNA-directed DNA polymerase activity"/>
    <property type="evidence" value="ECO:0007669"/>
    <property type="project" value="UniProtKB-KW"/>
</dbReference>
<dbReference type="GO" id="GO:0003676">
    <property type="term" value="F:nucleic acid binding"/>
    <property type="evidence" value="ECO:0007669"/>
    <property type="project" value="InterPro"/>
</dbReference>
<evidence type="ECO:0000256" key="2">
    <source>
        <dbReference type="ARBA" id="ARBA00022723"/>
    </source>
</evidence>
<feature type="non-terminal residue" evidence="11">
    <location>
        <position position="63"/>
    </location>
</feature>
<evidence type="ECO:0000313" key="11">
    <source>
        <dbReference type="EMBL" id="MCI78542.1"/>
    </source>
</evidence>
<dbReference type="InterPro" id="IPR001584">
    <property type="entry name" value="Integrase_cat-core"/>
</dbReference>
<dbReference type="InterPro" id="IPR039537">
    <property type="entry name" value="Retrotran_Ty1/copia-like"/>
</dbReference>
<organism evidence="11 12">
    <name type="scientific">Trifolium medium</name>
    <dbReference type="NCBI Taxonomy" id="97028"/>
    <lineage>
        <taxon>Eukaryota</taxon>
        <taxon>Viridiplantae</taxon>
        <taxon>Streptophyta</taxon>
        <taxon>Embryophyta</taxon>
        <taxon>Tracheophyta</taxon>
        <taxon>Spermatophyta</taxon>
        <taxon>Magnoliopsida</taxon>
        <taxon>eudicotyledons</taxon>
        <taxon>Gunneridae</taxon>
        <taxon>Pentapetalae</taxon>
        <taxon>rosids</taxon>
        <taxon>fabids</taxon>
        <taxon>Fabales</taxon>
        <taxon>Fabaceae</taxon>
        <taxon>Papilionoideae</taxon>
        <taxon>50 kb inversion clade</taxon>
        <taxon>NPAAA clade</taxon>
        <taxon>Hologalegina</taxon>
        <taxon>IRL clade</taxon>
        <taxon>Trifolieae</taxon>
        <taxon>Trifolium</taxon>
    </lineage>
</organism>
<evidence type="ECO:0000256" key="5">
    <source>
        <dbReference type="ARBA" id="ARBA00022842"/>
    </source>
</evidence>
<dbReference type="GO" id="GO:0004519">
    <property type="term" value="F:endonuclease activity"/>
    <property type="evidence" value="ECO:0007669"/>
    <property type="project" value="UniProtKB-KW"/>
</dbReference>
<proteinExistence type="predicted"/>
<keyword evidence="8" id="KW-0239">DNA-directed DNA polymerase</keyword>
<evidence type="ECO:0000256" key="3">
    <source>
        <dbReference type="ARBA" id="ARBA00022759"/>
    </source>
</evidence>
<keyword evidence="5" id="KW-0460">Magnesium</keyword>
<evidence type="ECO:0000256" key="9">
    <source>
        <dbReference type="ARBA" id="ARBA00023172"/>
    </source>
</evidence>
<keyword evidence="12" id="KW-1185">Reference proteome</keyword>
<dbReference type="GO" id="GO:0016787">
    <property type="term" value="F:hydrolase activity"/>
    <property type="evidence" value="ECO:0007669"/>
    <property type="project" value="UniProtKB-KW"/>
</dbReference>
<sequence>MVEKETNETICCLRTDRGGEFNSNDFREFCEDNGIKRQLTAAYTPQQNGIAERKNRTIMDMVR</sequence>
<evidence type="ECO:0000259" key="10">
    <source>
        <dbReference type="PROSITE" id="PS50994"/>
    </source>
</evidence>
<keyword evidence="8" id="KW-0548">Nucleotidyltransferase</keyword>
<evidence type="ECO:0000256" key="7">
    <source>
        <dbReference type="ARBA" id="ARBA00022918"/>
    </source>
</evidence>
<dbReference type="AlphaFoldDB" id="A0A392UTT9"/>
<protein>
    <submittedName>
        <fullName evidence="11">Copia-type polyprotein</fullName>
    </submittedName>
</protein>
<evidence type="ECO:0000313" key="12">
    <source>
        <dbReference type="Proteomes" id="UP000265520"/>
    </source>
</evidence>
<keyword evidence="3" id="KW-0255">Endonuclease</keyword>
<dbReference type="PANTHER" id="PTHR42648">
    <property type="entry name" value="TRANSPOSASE, PUTATIVE-RELATED"/>
    <property type="match status" value="1"/>
</dbReference>
<dbReference type="PROSITE" id="PS50994">
    <property type="entry name" value="INTEGRASE"/>
    <property type="match status" value="1"/>
</dbReference>
<dbReference type="PANTHER" id="PTHR42648:SF11">
    <property type="entry name" value="TRANSPOSON TY4-P GAG-POL POLYPROTEIN"/>
    <property type="match status" value="1"/>
</dbReference>
<keyword evidence="1" id="KW-0540">Nuclease</keyword>
<dbReference type="GO" id="GO:0015074">
    <property type="term" value="P:DNA integration"/>
    <property type="evidence" value="ECO:0007669"/>
    <property type="project" value="UniProtKB-KW"/>
</dbReference>
<comment type="caution">
    <text evidence="11">The sequence shown here is derived from an EMBL/GenBank/DDBJ whole genome shotgun (WGS) entry which is preliminary data.</text>
</comment>
<gene>
    <name evidence="11" type="ORF">A2U01_0099812</name>
</gene>
<evidence type="ECO:0000256" key="8">
    <source>
        <dbReference type="ARBA" id="ARBA00022932"/>
    </source>
</evidence>
<feature type="domain" description="Integrase catalytic" evidence="10">
    <location>
        <begin position="1"/>
        <end position="63"/>
    </location>
</feature>
<dbReference type="GO" id="GO:0046872">
    <property type="term" value="F:metal ion binding"/>
    <property type="evidence" value="ECO:0007669"/>
    <property type="project" value="UniProtKB-KW"/>
</dbReference>
<evidence type="ECO:0000256" key="1">
    <source>
        <dbReference type="ARBA" id="ARBA00022722"/>
    </source>
</evidence>